<gene>
    <name evidence="1" type="ORF">A8926_3872</name>
</gene>
<protein>
    <submittedName>
        <fullName evidence="1">Uncharacterized protein</fullName>
    </submittedName>
</protein>
<sequence>MAAGLSMRPAGIAGIVTTEDFAMLACTRVVAAIGRLRTEVHL</sequence>
<evidence type="ECO:0000313" key="2">
    <source>
        <dbReference type="Proteomes" id="UP000233786"/>
    </source>
</evidence>
<dbReference type="EMBL" id="PJNB01000001">
    <property type="protein sequence ID" value="PKW16078.1"/>
    <property type="molecule type" value="Genomic_DNA"/>
</dbReference>
<organism evidence="1 2">
    <name type="scientific">Saccharopolyspora spinosa</name>
    <dbReference type="NCBI Taxonomy" id="60894"/>
    <lineage>
        <taxon>Bacteria</taxon>
        <taxon>Bacillati</taxon>
        <taxon>Actinomycetota</taxon>
        <taxon>Actinomycetes</taxon>
        <taxon>Pseudonocardiales</taxon>
        <taxon>Pseudonocardiaceae</taxon>
        <taxon>Saccharopolyspora</taxon>
    </lineage>
</organism>
<evidence type="ECO:0000313" key="1">
    <source>
        <dbReference type="EMBL" id="PKW16078.1"/>
    </source>
</evidence>
<dbReference type="Proteomes" id="UP000233786">
    <property type="component" value="Unassembled WGS sequence"/>
</dbReference>
<name>A0A2N3XZI1_SACSN</name>
<proteinExistence type="predicted"/>
<accession>A0A2N3XZI1</accession>
<dbReference type="AlphaFoldDB" id="A0A2N3XZI1"/>
<comment type="caution">
    <text evidence="1">The sequence shown here is derived from an EMBL/GenBank/DDBJ whole genome shotgun (WGS) entry which is preliminary data.</text>
</comment>
<keyword evidence="2" id="KW-1185">Reference proteome</keyword>
<reference evidence="1" key="1">
    <citation type="submission" date="2017-12" db="EMBL/GenBank/DDBJ databases">
        <title>Sequencing the genomes of 1000 Actinobacteria strains.</title>
        <authorList>
            <person name="Klenk H.-P."/>
        </authorList>
    </citation>
    <scope>NUCLEOTIDE SEQUENCE [LARGE SCALE GENOMIC DNA]</scope>
    <source>
        <strain evidence="1">DSM 44228</strain>
    </source>
</reference>